<reference evidence="2 3" key="1">
    <citation type="journal article" date="2015" name="Nature">
        <title>rRNA introns, odd ribosomes, and small enigmatic genomes across a large radiation of phyla.</title>
        <authorList>
            <person name="Brown C.T."/>
            <person name="Hug L.A."/>
            <person name="Thomas B.C."/>
            <person name="Sharon I."/>
            <person name="Castelle C.J."/>
            <person name="Singh A."/>
            <person name="Wilkins M.J."/>
            <person name="Williams K.H."/>
            <person name="Banfield J.F."/>
        </authorList>
    </citation>
    <scope>NUCLEOTIDE SEQUENCE [LARGE SCALE GENOMIC DNA]</scope>
</reference>
<dbReference type="Proteomes" id="UP000034462">
    <property type="component" value="Unassembled WGS sequence"/>
</dbReference>
<organism evidence="2 3">
    <name type="scientific">Candidatus Yanofskybacteria bacterium GW2011_GWC1_48_11</name>
    <dbReference type="NCBI Taxonomy" id="1619027"/>
    <lineage>
        <taxon>Bacteria</taxon>
        <taxon>Candidatus Yanofskyibacteriota</taxon>
    </lineage>
</organism>
<gene>
    <name evidence="2" type="ORF">UY25_C0001G0168</name>
</gene>
<feature type="transmembrane region" description="Helical" evidence="1">
    <location>
        <begin position="28"/>
        <end position="49"/>
    </location>
</feature>
<dbReference type="Pfam" id="PF18895">
    <property type="entry name" value="T4SS_pilin"/>
    <property type="match status" value="1"/>
</dbReference>
<keyword evidence="1" id="KW-0812">Transmembrane</keyword>
<dbReference type="AlphaFoldDB" id="A0A837IM86"/>
<keyword evidence="1" id="KW-1133">Transmembrane helix</keyword>
<proteinExistence type="predicted"/>
<protein>
    <submittedName>
        <fullName evidence="2">Uncharacterized protein</fullName>
    </submittedName>
</protein>
<keyword evidence="1" id="KW-0472">Membrane</keyword>
<evidence type="ECO:0000313" key="2">
    <source>
        <dbReference type="EMBL" id="KKU93675.1"/>
    </source>
</evidence>
<name>A0A837IM86_9BACT</name>
<sequence length="91" mass="9609">MPTWIIPAPTGPTTGATLVALIENLTDWFFAAFLVLAVLFVLIAAFQFISSRAEPQAVAQARSKLLWAVVAIIAAVFAKGIPTAIRAIIGS</sequence>
<evidence type="ECO:0000313" key="3">
    <source>
        <dbReference type="Proteomes" id="UP000034462"/>
    </source>
</evidence>
<feature type="transmembrane region" description="Helical" evidence="1">
    <location>
        <begin position="65"/>
        <end position="89"/>
    </location>
</feature>
<accession>A0A837IM86</accession>
<dbReference type="EMBL" id="LCPH01000001">
    <property type="protein sequence ID" value="KKU93675.1"/>
    <property type="molecule type" value="Genomic_DNA"/>
</dbReference>
<dbReference type="InterPro" id="IPR043993">
    <property type="entry name" value="T4SS_pilin"/>
</dbReference>
<evidence type="ECO:0000256" key="1">
    <source>
        <dbReference type="SAM" id="Phobius"/>
    </source>
</evidence>
<comment type="caution">
    <text evidence="2">The sequence shown here is derived from an EMBL/GenBank/DDBJ whole genome shotgun (WGS) entry which is preliminary data.</text>
</comment>